<evidence type="ECO:0000313" key="1">
    <source>
        <dbReference type="EMBL" id="RZN65564.1"/>
    </source>
</evidence>
<gene>
    <name evidence="1" type="ORF">EF806_00790</name>
</gene>
<dbReference type="PANTHER" id="PTHR30217:SF10">
    <property type="entry name" value="23S RRNA 5-HYDROXYCYTIDINE C2501 SYNTHASE"/>
    <property type="match status" value="1"/>
</dbReference>
<proteinExistence type="predicted"/>
<name>A0A520KTZ4_METT2</name>
<reference evidence="1 2" key="1">
    <citation type="journal article" date="2019" name="Nat. Microbiol.">
        <title>Wide diversity of methane and short-chain alkane metabolisms in uncultured archaea.</title>
        <authorList>
            <person name="Borrel G."/>
            <person name="Adam P.S."/>
            <person name="McKay L.J."/>
            <person name="Chen L.X."/>
            <person name="Sierra-Garcia I.N."/>
            <person name="Sieber C.M."/>
            <person name="Letourneur Q."/>
            <person name="Ghozlane A."/>
            <person name="Andersen G.L."/>
            <person name="Li W.J."/>
            <person name="Hallam S.J."/>
            <person name="Muyzer G."/>
            <person name="de Oliveira V.M."/>
            <person name="Inskeep W.P."/>
            <person name="Banfield J.F."/>
            <person name="Gribaldo S."/>
        </authorList>
    </citation>
    <scope>NUCLEOTIDE SEQUENCE [LARGE SCALE GENOMIC DNA]</scope>
    <source>
        <strain evidence="1">NM1a</strain>
    </source>
</reference>
<accession>A0A520KTZ4</accession>
<comment type="caution">
    <text evidence="1">The sequence shown here is derived from an EMBL/GenBank/DDBJ whole genome shotgun (WGS) entry which is preliminary data.</text>
</comment>
<dbReference type="EMBL" id="RXIF01000002">
    <property type="protein sequence ID" value="RZN65564.1"/>
    <property type="molecule type" value="Genomic_DNA"/>
</dbReference>
<protein>
    <submittedName>
        <fullName evidence="1">U32 family peptidase</fullName>
    </submittedName>
</protein>
<dbReference type="Pfam" id="PF01136">
    <property type="entry name" value="Peptidase_U32"/>
    <property type="match status" value="1"/>
</dbReference>
<dbReference type="InterPro" id="IPR051454">
    <property type="entry name" value="RNA/ubiquinone_mod_enzymes"/>
</dbReference>
<organism evidence="1 2">
    <name type="scientific">Methanoliparum thermophilum</name>
    <dbReference type="NCBI Taxonomy" id="2491083"/>
    <lineage>
        <taxon>Archaea</taxon>
        <taxon>Methanobacteriati</taxon>
        <taxon>Methanobacteriota</taxon>
        <taxon>Candidatus Methanoliparia</taxon>
        <taxon>Candidatus Methanoliparales</taxon>
        <taxon>Candidatus Methanoliparaceae</taxon>
        <taxon>Candidatus Methanoliparum</taxon>
    </lineage>
</organism>
<dbReference type="InterPro" id="IPR001539">
    <property type="entry name" value="Peptidase_U32"/>
</dbReference>
<dbReference type="Proteomes" id="UP000317158">
    <property type="component" value="Unassembled WGS sequence"/>
</dbReference>
<sequence>MISEARSNKNLNNIHEFYLAGPSDIVGSGRVTLYSPLITDLKEMADLAHEYKIEIDVVINPSCFGGTHLTPHGYNTILWYLNQLNNIGIDSITVAEPYIIELLNDFSMKTVVSCISMVNSPQRARFFENMGADVITLDPDINRDFKMLNAIKKSVSCDLRLMVNEGCLYKCPFRYSHFNLFSHVTTAGMKPPIFGDYYFDKCISIRVRDPEQIIKSPWIRPEDIKKYEEITPFFKITGRANTVSWIVNCMNIYCSGNYDGNLLEILDCPSELRDLYFIDNKKLEGCIDYWRDCDKLCIDCNYCKMVTNSALKVIDNERRDNKCKEES</sequence>
<evidence type="ECO:0000313" key="2">
    <source>
        <dbReference type="Proteomes" id="UP000317158"/>
    </source>
</evidence>
<dbReference type="AlphaFoldDB" id="A0A520KTZ4"/>
<dbReference type="PANTHER" id="PTHR30217">
    <property type="entry name" value="PEPTIDASE U32 FAMILY"/>
    <property type="match status" value="1"/>
</dbReference>